<reference evidence="5" key="1">
    <citation type="journal article" date="2023" name="Science">
        <title>Elucidation of the pathway for biosynthesis of saponin adjuvants from the soapbark tree.</title>
        <authorList>
            <person name="Reed J."/>
            <person name="Orme A."/>
            <person name="El-Demerdash A."/>
            <person name="Owen C."/>
            <person name="Martin L.B.B."/>
            <person name="Misra R.C."/>
            <person name="Kikuchi S."/>
            <person name="Rejzek M."/>
            <person name="Martin A.C."/>
            <person name="Harkess A."/>
            <person name="Leebens-Mack J."/>
            <person name="Louveau T."/>
            <person name="Stephenson M.J."/>
            <person name="Osbourn A."/>
        </authorList>
    </citation>
    <scope>NUCLEOTIDE SEQUENCE</scope>
    <source>
        <strain evidence="5">S10</strain>
    </source>
</reference>
<feature type="compositionally biased region" description="Pro residues" evidence="3">
    <location>
        <begin position="16"/>
        <end position="27"/>
    </location>
</feature>
<evidence type="ECO:0000259" key="4">
    <source>
        <dbReference type="PROSITE" id="PS50102"/>
    </source>
</evidence>
<evidence type="ECO:0000256" key="3">
    <source>
        <dbReference type="SAM" id="MobiDB-lite"/>
    </source>
</evidence>
<dbReference type="InterPro" id="IPR000504">
    <property type="entry name" value="RRM_dom"/>
</dbReference>
<dbReference type="InterPro" id="IPR050886">
    <property type="entry name" value="RNA-binding_reg"/>
</dbReference>
<dbReference type="PROSITE" id="PS50102">
    <property type="entry name" value="RRM"/>
    <property type="match status" value="2"/>
</dbReference>
<feature type="domain" description="RRM" evidence="4">
    <location>
        <begin position="202"/>
        <end position="290"/>
    </location>
</feature>
<dbReference type="PANTHER" id="PTHR48024:SF9">
    <property type="entry name" value="UBP1-ASSOCIATED PROTEINS 1A-RELATED"/>
    <property type="match status" value="1"/>
</dbReference>
<dbReference type="SMART" id="SM00360">
    <property type="entry name" value="RRM"/>
    <property type="match status" value="2"/>
</dbReference>
<name>A0AAD7LM57_QUISA</name>
<dbReference type="EMBL" id="JARAOO010000008">
    <property type="protein sequence ID" value="KAJ7960437.1"/>
    <property type="molecule type" value="Genomic_DNA"/>
</dbReference>
<evidence type="ECO:0000313" key="5">
    <source>
        <dbReference type="EMBL" id="KAJ7960437.1"/>
    </source>
</evidence>
<dbReference type="SUPFAM" id="SSF54928">
    <property type="entry name" value="RNA-binding domain, RBD"/>
    <property type="match status" value="1"/>
</dbReference>
<dbReference type="Proteomes" id="UP001163823">
    <property type="component" value="Chromosome 8"/>
</dbReference>
<dbReference type="InterPro" id="IPR035979">
    <property type="entry name" value="RBD_domain_sf"/>
</dbReference>
<comment type="caution">
    <text evidence="5">The sequence shown here is derived from an EMBL/GenBank/DDBJ whole genome shotgun (WGS) entry which is preliminary data.</text>
</comment>
<feature type="region of interest" description="Disordered" evidence="3">
    <location>
        <begin position="1"/>
        <end position="68"/>
    </location>
</feature>
<gene>
    <name evidence="5" type="ORF">O6P43_020878</name>
</gene>
<dbReference type="InterPro" id="IPR012677">
    <property type="entry name" value="Nucleotide-bd_a/b_plait_sf"/>
</dbReference>
<dbReference type="Gene3D" id="3.30.70.330">
    <property type="match status" value="2"/>
</dbReference>
<evidence type="ECO:0000313" key="6">
    <source>
        <dbReference type="Proteomes" id="UP001163823"/>
    </source>
</evidence>
<protein>
    <submittedName>
        <fullName evidence="5">RNA-binding protein</fullName>
    </submittedName>
</protein>
<sequence length="457" mass="48223">MVKKRKSFTKEEPKPPELPLPPPPPQETDPESDPEEEDQEEFGEEEEAEAQDSSSSEEEEDDEDSKRETVKKLLEPFGKDQLINIIKEAAITNPSIAAEIIKSAESDPVHRKIFVHGLSWDITNDSLTSAFKQYGTVEECNVVTDKITGRSKGYGFVLFKTRAGARKSLKQPQKQIGSRMAACQLAAAGTVLTQPSSEPNGRKLFIANVGAQVSIDKLREFFTRYGEIEDGPSGFDKATGKFKGFAIIVFKTTEGIKKALEEPVKMFEGCKLQCSIWVQGRNAKNNTTGQVVVGSGASATGNVASYAGAAFAPNNVALQPLPVGLNPGLIGQNFNPGGILMGQIPAIGVMNPVFGIGAGTNMNQVGVSPSFASGISQPLNLVGSSAPMGLNGGFGMQPVINSMSPSVIGSYGSNAALQGLVAYPGSQLGQSSASGIAAVRPHTGAGSTGTLPPYFAR</sequence>
<feature type="compositionally biased region" description="Acidic residues" evidence="3">
    <location>
        <begin position="28"/>
        <end position="63"/>
    </location>
</feature>
<dbReference type="AlphaFoldDB" id="A0AAD7LM57"/>
<dbReference type="PANTHER" id="PTHR48024">
    <property type="entry name" value="GEO13361P1-RELATED"/>
    <property type="match status" value="1"/>
</dbReference>
<dbReference type="Pfam" id="PF00076">
    <property type="entry name" value="RRM_1"/>
    <property type="match status" value="2"/>
</dbReference>
<dbReference type="KEGG" id="qsa:O6P43_020878"/>
<keyword evidence="1 2" id="KW-0694">RNA-binding</keyword>
<dbReference type="GO" id="GO:0003723">
    <property type="term" value="F:RNA binding"/>
    <property type="evidence" value="ECO:0007669"/>
    <property type="project" value="UniProtKB-UniRule"/>
</dbReference>
<accession>A0AAD7LM57</accession>
<feature type="domain" description="RRM" evidence="4">
    <location>
        <begin position="111"/>
        <end position="220"/>
    </location>
</feature>
<organism evidence="5 6">
    <name type="scientific">Quillaja saponaria</name>
    <name type="common">Soap bark tree</name>
    <dbReference type="NCBI Taxonomy" id="32244"/>
    <lineage>
        <taxon>Eukaryota</taxon>
        <taxon>Viridiplantae</taxon>
        <taxon>Streptophyta</taxon>
        <taxon>Embryophyta</taxon>
        <taxon>Tracheophyta</taxon>
        <taxon>Spermatophyta</taxon>
        <taxon>Magnoliopsida</taxon>
        <taxon>eudicotyledons</taxon>
        <taxon>Gunneridae</taxon>
        <taxon>Pentapetalae</taxon>
        <taxon>rosids</taxon>
        <taxon>fabids</taxon>
        <taxon>Fabales</taxon>
        <taxon>Quillajaceae</taxon>
        <taxon>Quillaja</taxon>
    </lineage>
</organism>
<dbReference type="GO" id="GO:0005634">
    <property type="term" value="C:nucleus"/>
    <property type="evidence" value="ECO:0007669"/>
    <property type="project" value="TreeGrafter"/>
</dbReference>
<evidence type="ECO:0000256" key="1">
    <source>
        <dbReference type="ARBA" id="ARBA00022884"/>
    </source>
</evidence>
<keyword evidence="6" id="KW-1185">Reference proteome</keyword>
<evidence type="ECO:0000256" key="2">
    <source>
        <dbReference type="PROSITE-ProRule" id="PRU00176"/>
    </source>
</evidence>
<proteinExistence type="predicted"/>